<dbReference type="EMBL" id="JBHSRJ010000009">
    <property type="protein sequence ID" value="MFC6045746.1"/>
    <property type="molecule type" value="Genomic_DNA"/>
</dbReference>
<evidence type="ECO:0000313" key="3">
    <source>
        <dbReference type="Proteomes" id="UP001596135"/>
    </source>
</evidence>
<evidence type="ECO:0000256" key="1">
    <source>
        <dbReference type="SAM" id="Phobius"/>
    </source>
</evidence>
<accession>A0ABW1LQI8</accession>
<organism evidence="2 3">
    <name type="scientific">Nocardioides hankookensis</name>
    <dbReference type="NCBI Taxonomy" id="443157"/>
    <lineage>
        <taxon>Bacteria</taxon>
        <taxon>Bacillati</taxon>
        <taxon>Actinomycetota</taxon>
        <taxon>Actinomycetes</taxon>
        <taxon>Propionibacteriales</taxon>
        <taxon>Nocardioidaceae</taxon>
        <taxon>Nocardioides</taxon>
    </lineage>
</organism>
<protein>
    <submittedName>
        <fullName evidence="2">Uncharacterized protein</fullName>
    </submittedName>
</protein>
<sequence length="134" mass="13845">MAWTAPRTWVAGEIVSASMLNTHLRDNLLALDFSSGFVAVTAAANVTSSSTILYRRSGMAVVIVEVTTTAAIGAGGTLFTLPFGYRPVALLFADLVNTATAAVVRVHADPTGPVTTQPALASGVQLRGSFVVPL</sequence>
<dbReference type="RefSeq" id="WP_379159508.1">
    <property type="nucleotide sequence ID" value="NZ_JBHSRJ010000009.1"/>
</dbReference>
<name>A0ABW1LQI8_9ACTN</name>
<reference evidence="3" key="1">
    <citation type="journal article" date="2019" name="Int. J. Syst. Evol. Microbiol.">
        <title>The Global Catalogue of Microorganisms (GCM) 10K type strain sequencing project: providing services to taxonomists for standard genome sequencing and annotation.</title>
        <authorList>
            <consortium name="The Broad Institute Genomics Platform"/>
            <consortium name="The Broad Institute Genome Sequencing Center for Infectious Disease"/>
            <person name="Wu L."/>
            <person name="Ma J."/>
        </authorList>
    </citation>
    <scope>NUCLEOTIDE SEQUENCE [LARGE SCALE GENOMIC DNA]</scope>
    <source>
        <strain evidence="3">CCUG 54522</strain>
    </source>
</reference>
<keyword evidence="1" id="KW-0812">Transmembrane</keyword>
<dbReference type="Proteomes" id="UP001596135">
    <property type="component" value="Unassembled WGS sequence"/>
</dbReference>
<keyword evidence="3" id="KW-1185">Reference proteome</keyword>
<feature type="transmembrane region" description="Helical" evidence="1">
    <location>
        <begin position="59"/>
        <end position="85"/>
    </location>
</feature>
<evidence type="ECO:0000313" key="2">
    <source>
        <dbReference type="EMBL" id="MFC6045746.1"/>
    </source>
</evidence>
<keyword evidence="1" id="KW-1133">Transmembrane helix</keyword>
<keyword evidence="1" id="KW-0472">Membrane</keyword>
<gene>
    <name evidence="2" type="ORF">ACFPYL_21870</name>
</gene>
<comment type="caution">
    <text evidence="2">The sequence shown here is derived from an EMBL/GenBank/DDBJ whole genome shotgun (WGS) entry which is preliminary data.</text>
</comment>
<proteinExistence type="predicted"/>